<dbReference type="Proteomes" id="UP000663879">
    <property type="component" value="Unassembled WGS sequence"/>
</dbReference>
<name>A0A813VXB9_9BILA</name>
<evidence type="ECO:0000313" key="4">
    <source>
        <dbReference type="Proteomes" id="UP000663879"/>
    </source>
</evidence>
<feature type="region of interest" description="Disordered" evidence="2">
    <location>
        <begin position="115"/>
        <end position="137"/>
    </location>
</feature>
<sequence>MLPRNELFRQQSIQESYSFQQTITTSYKTERRQWNKSNSVFELEFPDCEKLLNNTKKKSDETVSKPTNKAFPKKELSELEKLEAGFNIYFNGAHRQIERPTPRYSIIKSNDRKYLHSKLNSDKTNKPESKRNRKKWANSSFTIKTADGFKIKINAPTTINNNEAENSDETHKKDEDESLTNTENNASNTKTESEKSKELGDDDSDSGEEEPEVEKKKIIVELTPKNARVLRRSMSLYDTDCIKKRLEMKIDEEECEEKNLIQNDDKENLENKETIEPEIKQIDDICEIILAKVVNLKEEDRLSLIKFLSQIENDTKKIPKDSNSEMVEKLETQLV</sequence>
<feature type="compositionally biased region" description="Polar residues" evidence="2">
    <location>
        <begin position="179"/>
        <end position="190"/>
    </location>
</feature>
<comment type="caution">
    <text evidence="3">The sequence shown here is derived from an EMBL/GenBank/DDBJ whole genome shotgun (WGS) entry which is preliminary data.</text>
</comment>
<feature type="compositionally biased region" description="Acidic residues" evidence="2">
    <location>
        <begin position="200"/>
        <end position="212"/>
    </location>
</feature>
<protein>
    <submittedName>
        <fullName evidence="3">Uncharacterized protein</fullName>
    </submittedName>
</protein>
<reference evidence="3" key="1">
    <citation type="submission" date="2021-02" db="EMBL/GenBank/DDBJ databases">
        <authorList>
            <person name="Nowell W R."/>
        </authorList>
    </citation>
    <scope>NUCLEOTIDE SEQUENCE</scope>
    <source>
        <strain evidence="3">Ploen Becks lab</strain>
    </source>
</reference>
<dbReference type="EMBL" id="CAJNOC010001226">
    <property type="protein sequence ID" value="CAF0846451.1"/>
    <property type="molecule type" value="Genomic_DNA"/>
</dbReference>
<proteinExistence type="predicted"/>
<accession>A0A813VXB9</accession>
<keyword evidence="1" id="KW-0175">Coiled coil</keyword>
<dbReference type="AlphaFoldDB" id="A0A813VXB9"/>
<keyword evidence="4" id="KW-1185">Reference proteome</keyword>
<evidence type="ECO:0000256" key="2">
    <source>
        <dbReference type="SAM" id="MobiDB-lite"/>
    </source>
</evidence>
<feature type="region of interest" description="Disordered" evidence="2">
    <location>
        <begin position="154"/>
        <end position="215"/>
    </location>
</feature>
<dbReference type="OrthoDB" id="304622at2759"/>
<feature type="compositionally biased region" description="Basic and acidic residues" evidence="2">
    <location>
        <begin position="115"/>
        <end position="130"/>
    </location>
</feature>
<feature type="compositionally biased region" description="Polar residues" evidence="2">
    <location>
        <begin position="155"/>
        <end position="164"/>
    </location>
</feature>
<evidence type="ECO:0000256" key="1">
    <source>
        <dbReference type="SAM" id="Coils"/>
    </source>
</evidence>
<evidence type="ECO:0000313" key="3">
    <source>
        <dbReference type="EMBL" id="CAF0846451.1"/>
    </source>
</evidence>
<organism evidence="3 4">
    <name type="scientific">Brachionus calyciflorus</name>
    <dbReference type="NCBI Taxonomy" id="104777"/>
    <lineage>
        <taxon>Eukaryota</taxon>
        <taxon>Metazoa</taxon>
        <taxon>Spiralia</taxon>
        <taxon>Gnathifera</taxon>
        <taxon>Rotifera</taxon>
        <taxon>Eurotatoria</taxon>
        <taxon>Monogononta</taxon>
        <taxon>Pseudotrocha</taxon>
        <taxon>Ploima</taxon>
        <taxon>Brachionidae</taxon>
        <taxon>Brachionus</taxon>
    </lineage>
</organism>
<feature type="coiled-coil region" evidence="1">
    <location>
        <begin position="243"/>
        <end position="272"/>
    </location>
</feature>
<gene>
    <name evidence="3" type="ORF">OXX778_LOCUS8723</name>
</gene>